<feature type="domain" description="Glycosyl transferase family 1" evidence="1">
    <location>
        <begin position="179"/>
        <end position="355"/>
    </location>
</feature>
<dbReference type="PANTHER" id="PTHR12526">
    <property type="entry name" value="GLYCOSYLTRANSFERASE"/>
    <property type="match status" value="1"/>
</dbReference>
<dbReference type="CDD" id="cd03822">
    <property type="entry name" value="GT4_mannosyltransferase-like"/>
    <property type="match status" value="1"/>
</dbReference>
<dbReference type="RefSeq" id="WP_015254547.1">
    <property type="nucleotide sequence ID" value="NZ_CAJRAY010000017.1"/>
</dbReference>
<evidence type="ECO:0000259" key="2">
    <source>
        <dbReference type="Pfam" id="PF13439"/>
    </source>
</evidence>
<feature type="domain" description="Glycosyltransferase subfamily 4-like N-terminal" evidence="2">
    <location>
        <begin position="45"/>
        <end position="170"/>
    </location>
</feature>
<evidence type="ECO:0000259" key="1">
    <source>
        <dbReference type="Pfam" id="PF00534"/>
    </source>
</evidence>
<reference evidence="3 4" key="1">
    <citation type="submission" date="2021-04" db="EMBL/GenBank/DDBJ databases">
        <authorList>
            <person name="Rakotoarivonina H."/>
        </authorList>
    </citation>
    <scope>NUCLEOTIDE SEQUENCE [LARGE SCALE GENOMIC DNA]</scope>
    <source>
        <strain evidence="3 4">XE</strain>
    </source>
</reference>
<protein>
    <submittedName>
        <fullName evidence="3">Glycosyl transferase group 1</fullName>
    </submittedName>
</protein>
<dbReference type="Proteomes" id="UP000681526">
    <property type="component" value="Unassembled WGS sequence"/>
</dbReference>
<keyword evidence="3" id="KW-0808">Transferase</keyword>
<dbReference type="InterPro" id="IPR028098">
    <property type="entry name" value="Glyco_trans_4-like_N"/>
</dbReference>
<dbReference type="InterPro" id="IPR001296">
    <property type="entry name" value="Glyco_trans_1"/>
</dbReference>
<dbReference type="GO" id="GO:0016740">
    <property type="term" value="F:transferase activity"/>
    <property type="evidence" value="ECO:0007669"/>
    <property type="project" value="UniProtKB-KW"/>
</dbReference>
<keyword evidence="4" id="KW-1185">Reference proteome</keyword>
<name>A0ABN7RKW2_THEXY</name>
<dbReference type="Gene3D" id="3.40.50.2000">
    <property type="entry name" value="Glycogen Phosphorylase B"/>
    <property type="match status" value="2"/>
</dbReference>
<dbReference type="SUPFAM" id="SSF53756">
    <property type="entry name" value="UDP-Glycosyltransferase/glycogen phosphorylase"/>
    <property type="match status" value="1"/>
</dbReference>
<dbReference type="Pfam" id="PF00534">
    <property type="entry name" value="Glycos_transf_1"/>
    <property type="match status" value="1"/>
</dbReference>
<evidence type="ECO:0000313" key="3">
    <source>
        <dbReference type="EMBL" id="CAG5079549.1"/>
    </source>
</evidence>
<evidence type="ECO:0000313" key="4">
    <source>
        <dbReference type="Proteomes" id="UP000681526"/>
    </source>
</evidence>
<gene>
    <name evidence="3" type="primary">TXYL_10700</name>
    <name evidence="3" type="ORF">TXXE_03305</name>
</gene>
<sequence length="392" mass="43705">MTRIAYIGTYVPRRCGIATYTHHLRQAVNAASGGKGSDLVIALTNIPDEHTYGRGVHPLPKDERSEYRRAAERIRAFGADLVSLQHEFGIFGGEAGEYVLDLLESLKRMDIPVVTTFHTVFERPEEPYRAVQQRIAELSDRIIVMTRTAVRYVAEAFGVPRERITYIPHGTPQPPRDARRKLRERLGWNDRKVVMSFGLLGRGKGLETVIRALPKLAGRAPDVLYAIVGQTHPEVLKLEGESYRGELRALAAELGVERHLLMIDRYMDENELAEILTACDVYVTPYPGMQQITSGTLAYAVGLGRPVLSTPYVYARDLLADCPELLVPASDADAWAEALAELLGSAETLERIERRIARIGAEMHWPVVGRAHLELFRRESRVADVTASTAEG</sequence>
<organism evidence="3 4">
    <name type="scientific">Thermobacillus xylanilyticus</name>
    <dbReference type="NCBI Taxonomy" id="76633"/>
    <lineage>
        <taxon>Bacteria</taxon>
        <taxon>Bacillati</taxon>
        <taxon>Bacillota</taxon>
        <taxon>Bacilli</taxon>
        <taxon>Bacillales</taxon>
        <taxon>Paenibacillaceae</taxon>
        <taxon>Thermobacillus</taxon>
    </lineage>
</organism>
<dbReference type="Pfam" id="PF13439">
    <property type="entry name" value="Glyco_transf_4"/>
    <property type="match status" value="1"/>
</dbReference>
<proteinExistence type="predicted"/>
<comment type="caution">
    <text evidence="3">The sequence shown here is derived from an EMBL/GenBank/DDBJ whole genome shotgun (WGS) entry which is preliminary data.</text>
</comment>
<accession>A0ABN7RKW2</accession>
<dbReference type="EMBL" id="CAJRAY010000017">
    <property type="protein sequence ID" value="CAG5079549.1"/>
    <property type="molecule type" value="Genomic_DNA"/>
</dbReference>
<dbReference type="PANTHER" id="PTHR12526:SF572">
    <property type="entry name" value="BLL5144 PROTEIN"/>
    <property type="match status" value="1"/>
</dbReference>